<dbReference type="Proteomes" id="UP000626244">
    <property type="component" value="Unassembled WGS sequence"/>
</dbReference>
<proteinExistence type="inferred from homology"/>
<dbReference type="SUPFAM" id="SSF53927">
    <property type="entry name" value="Cytidine deaminase-like"/>
    <property type="match status" value="1"/>
</dbReference>
<dbReference type="GO" id="GO:0047974">
    <property type="term" value="F:guanosine deaminase activity"/>
    <property type="evidence" value="ECO:0007669"/>
    <property type="project" value="TreeGrafter"/>
</dbReference>
<comment type="caution">
    <text evidence="6">The sequence shown here is derived from an EMBL/GenBank/DDBJ whole genome shotgun (WGS) entry which is preliminary data.</text>
</comment>
<accession>A0A8J3AFP9</accession>
<keyword evidence="3" id="KW-0378">Hydrolase</keyword>
<dbReference type="GO" id="GO:0046872">
    <property type="term" value="F:metal ion binding"/>
    <property type="evidence" value="ECO:0007669"/>
    <property type="project" value="UniProtKB-KW"/>
</dbReference>
<dbReference type="Pfam" id="PF00383">
    <property type="entry name" value="dCMP_cyt_deam_1"/>
    <property type="match status" value="1"/>
</dbReference>
<dbReference type="EMBL" id="BMHB01000001">
    <property type="protein sequence ID" value="GGI13453.1"/>
    <property type="molecule type" value="Genomic_DNA"/>
</dbReference>
<feature type="domain" description="CMP/dCMP-type deaminase" evidence="5">
    <location>
        <begin position="1"/>
        <end position="125"/>
    </location>
</feature>
<dbReference type="InterPro" id="IPR016193">
    <property type="entry name" value="Cytidine_deaminase-like"/>
</dbReference>
<dbReference type="PANTHER" id="PTHR11079:SF161">
    <property type="entry name" value="CMP_DCMP-TYPE DEAMINASE DOMAIN-CONTAINING PROTEIN"/>
    <property type="match status" value="1"/>
</dbReference>
<keyword evidence="2" id="KW-0479">Metal-binding</keyword>
<dbReference type="RefSeq" id="WP_087998186.1">
    <property type="nucleotide sequence ID" value="NZ_BMHB01000001.1"/>
</dbReference>
<dbReference type="AlphaFoldDB" id="A0A8J3AFP9"/>
<evidence type="ECO:0000256" key="4">
    <source>
        <dbReference type="ARBA" id="ARBA00022833"/>
    </source>
</evidence>
<dbReference type="FunFam" id="3.40.140.10:FF:000011">
    <property type="entry name" value="tRNA-specific adenosine deaminase"/>
    <property type="match status" value="1"/>
</dbReference>
<protein>
    <recommendedName>
        <fullName evidence="5">CMP/dCMP-type deaminase domain-containing protein</fullName>
    </recommendedName>
</protein>
<evidence type="ECO:0000256" key="3">
    <source>
        <dbReference type="ARBA" id="ARBA00022801"/>
    </source>
</evidence>
<evidence type="ECO:0000256" key="2">
    <source>
        <dbReference type="ARBA" id="ARBA00022723"/>
    </source>
</evidence>
<dbReference type="PANTHER" id="PTHR11079">
    <property type="entry name" value="CYTOSINE DEAMINASE FAMILY MEMBER"/>
    <property type="match status" value="1"/>
</dbReference>
<organism evidence="6 7">
    <name type="scientific">Gottfriedia solisilvae</name>
    <dbReference type="NCBI Taxonomy" id="1516104"/>
    <lineage>
        <taxon>Bacteria</taxon>
        <taxon>Bacillati</taxon>
        <taxon>Bacillota</taxon>
        <taxon>Bacilli</taxon>
        <taxon>Bacillales</taxon>
        <taxon>Bacillaceae</taxon>
        <taxon>Gottfriedia</taxon>
    </lineage>
</organism>
<dbReference type="CDD" id="cd01285">
    <property type="entry name" value="nucleoside_deaminase"/>
    <property type="match status" value="1"/>
</dbReference>
<evidence type="ECO:0000256" key="1">
    <source>
        <dbReference type="ARBA" id="ARBA00006576"/>
    </source>
</evidence>
<dbReference type="PROSITE" id="PS51747">
    <property type="entry name" value="CYT_DCMP_DEAMINASES_2"/>
    <property type="match status" value="1"/>
</dbReference>
<gene>
    <name evidence="6" type="ORF">GCM10007380_17990</name>
</gene>
<evidence type="ECO:0000313" key="6">
    <source>
        <dbReference type="EMBL" id="GGI13453.1"/>
    </source>
</evidence>
<comment type="similarity">
    <text evidence="1">Belongs to the cytidine and deoxycytidylate deaminase family.</text>
</comment>
<keyword evidence="4" id="KW-0862">Zinc</keyword>
<dbReference type="GO" id="GO:0006152">
    <property type="term" value="P:purine nucleoside catabolic process"/>
    <property type="evidence" value="ECO:0007669"/>
    <property type="project" value="TreeGrafter"/>
</dbReference>
<evidence type="ECO:0000259" key="5">
    <source>
        <dbReference type="PROSITE" id="PS51747"/>
    </source>
</evidence>
<sequence length="158" mass="17786">MKHTDWIKLSVRLAYENLLNKNGGPFGAIIVKDGKIIGAGVNSVTTLNDPTAHAEVQAIRDACLNIGTFTLKDSVLYTSCEPCPMCLSAAYWSRISKIYYFFTKKEAAAIGFDDAHIYNELSLPYEDRSIPSEQIFIPVNDKENPFIVWINDENRTNY</sequence>
<keyword evidence="7" id="KW-1185">Reference proteome</keyword>
<name>A0A8J3AFP9_9BACI</name>
<reference evidence="7" key="1">
    <citation type="journal article" date="2019" name="Int. J. Syst. Evol. Microbiol.">
        <title>The Global Catalogue of Microorganisms (GCM) 10K type strain sequencing project: providing services to taxonomists for standard genome sequencing and annotation.</title>
        <authorList>
            <consortium name="The Broad Institute Genomics Platform"/>
            <consortium name="The Broad Institute Genome Sequencing Center for Infectious Disease"/>
            <person name="Wu L."/>
            <person name="Ma J."/>
        </authorList>
    </citation>
    <scope>NUCLEOTIDE SEQUENCE [LARGE SCALE GENOMIC DNA]</scope>
    <source>
        <strain evidence="7">CGMCC 1.14993</strain>
    </source>
</reference>
<dbReference type="InterPro" id="IPR002125">
    <property type="entry name" value="CMP_dCMP_dom"/>
</dbReference>
<evidence type="ECO:0000313" key="7">
    <source>
        <dbReference type="Proteomes" id="UP000626244"/>
    </source>
</evidence>
<dbReference type="OrthoDB" id="9802676at2"/>
<dbReference type="Gene3D" id="3.40.140.10">
    <property type="entry name" value="Cytidine Deaminase, domain 2"/>
    <property type="match status" value="1"/>
</dbReference>